<dbReference type="EMBL" id="JANBPK010000919">
    <property type="protein sequence ID" value="KAJ2928964.1"/>
    <property type="molecule type" value="Genomic_DNA"/>
</dbReference>
<dbReference type="Proteomes" id="UP001140091">
    <property type="component" value="Unassembled WGS sequence"/>
</dbReference>
<feature type="non-terminal residue" evidence="2">
    <location>
        <position position="489"/>
    </location>
</feature>
<dbReference type="SUPFAM" id="SSF56112">
    <property type="entry name" value="Protein kinase-like (PK-like)"/>
    <property type="match status" value="1"/>
</dbReference>
<keyword evidence="3" id="KW-1185">Reference proteome</keyword>
<evidence type="ECO:0000313" key="2">
    <source>
        <dbReference type="EMBL" id="KAJ2928964.1"/>
    </source>
</evidence>
<evidence type="ECO:0008006" key="4">
    <source>
        <dbReference type="Google" id="ProtNLM"/>
    </source>
</evidence>
<evidence type="ECO:0000256" key="1">
    <source>
        <dbReference type="SAM" id="MobiDB-lite"/>
    </source>
</evidence>
<name>A0A9W8J9Y6_9AGAR</name>
<reference evidence="2" key="1">
    <citation type="submission" date="2022-06" db="EMBL/GenBank/DDBJ databases">
        <title>Genome Sequence of Candolleomyces eurysporus.</title>
        <authorList>
            <person name="Buettner E."/>
        </authorList>
    </citation>
    <scope>NUCLEOTIDE SEQUENCE</scope>
    <source>
        <strain evidence="2">VTCC 930004</strain>
    </source>
</reference>
<feature type="region of interest" description="Disordered" evidence="1">
    <location>
        <begin position="470"/>
        <end position="489"/>
    </location>
</feature>
<comment type="caution">
    <text evidence="2">The sequence shown here is derived from an EMBL/GenBank/DDBJ whole genome shotgun (WGS) entry which is preliminary data.</text>
</comment>
<sequence length="489" mass="54563">MPSTPDSPATKAGNTLLQRMMNSDIPKTHFFRLLTIPHVAQPDLSSAITSQEDEDAMEMLPQSFAKEESQDPLNPLASPVWRPSGAWKWITGMGIRACKNVVTLSCDKKSSLYFGTGTIATEIKTESVQFLCKTWPLDANMKEFVTEVALHKCQMRALAGTYVPTIIGVFTGVGIANMLMELPHQAFWLQASTDMPDVLKKRCVEAFEKLHAAGILHGSPHLRHLLIGGDARVTIMNFERSRVLEPVSNAHISQAKADAAELRLEMRKVKYQLDYDDARAKEKEKWERYKARIEYSKREVLREAMDPPSYAPPVLEVLEEDVLDPPIDTRRVKSWAPERTYSSARFVVPTITPEAFASAVEKFIANIRRLEREGDGPPPSRSPSPEPPAMQSFRDQSLVDQDPKPSSPEKPPVPRRSSRKRRDAPDDAETPPKRRKTVVICPPLPITPAATMESAASPPPKAITVESFIGSSPTFSNHDADQFYRGPTM</sequence>
<dbReference type="OrthoDB" id="2687876at2759"/>
<dbReference type="InterPro" id="IPR011009">
    <property type="entry name" value="Kinase-like_dom_sf"/>
</dbReference>
<feature type="compositionally biased region" description="Pro residues" evidence="1">
    <location>
        <begin position="376"/>
        <end position="388"/>
    </location>
</feature>
<dbReference type="AlphaFoldDB" id="A0A9W8J9Y6"/>
<accession>A0A9W8J9Y6</accession>
<organism evidence="2 3">
    <name type="scientific">Candolleomyces eurysporus</name>
    <dbReference type="NCBI Taxonomy" id="2828524"/>
    <lineage>
        <taxon>Eukaryota</taxon>
        <taxon>Fungi</taxon>
        <taxon>Dikarya</taxon>
        <taxon>Basidiomycota</taxon>
        <taxon>Agaricomycotina</taxon>
        <taxon>Agaricomycetes</taxon>
        <taxon>Agaricomycetidae</taxon>
        <taxon>Agaricales</taxon>
        <taxon>Agaricineae</taxon>
        <taxon>Psathyrellaceae</taxon>
        <taxon>Candolleomyces</taxon>
    </lineage>
</organism>
<feature type="region of interest" description="Disordered" evidence="1">
    <location>
        <begin position="371"/>
        <end position="443"/>
    </location>
</feature>
<evidence type="ECO:0000313" key="3">
    <source>
        <dbReference type="Proteomes" id="UP001140091"/>
    </source>
</evidence>
<proteinExistence type="predicted"/>
<protein>
    <recommendedName>
        <fullName evidence="4">Protein kinase domain-containing protein</fullName>
    </recommendedName>
</protein>
<gene>
    <name evidence="2" type="ORF">H1R20_g8319</name>
</gene>